<dbReference type="InterPro" id="IPR007278">
    <property type="entry name" value="DUF397"/>
</dbReference>
<dbReference type="Pfam" id="PF04149">
    <property type="entry name" value="DUF397"/>
    <property type="match status" value="3"/>
</dbReference>
<name>A0ABP9G352_9ACTN</name>
<evidence type="ECO:0000313" key="3">
    <source>
        <dbReference type="Proteomes" id="UP001499993"/>
    </source>
</evidence>
<feature type="domain" description="DUF397" evidence="1">
    <location>
        <begin position="27"/>
        <end position="45"/>
    </location>
</feature>
<protein>
    <submittedName>
        <fullName evidence="2">DUF397 domain-containing protein</fullName>
    </submittedName>
</protein>
<evidence type="ECO:0000259" key="1">
    <source>
        <dbReference type="Pfam" id="PF04149"/>
    </source>
</evidence>
<organism evidence="2 3">
    <name type="scientific">Streptomonospora halophila</name>
    <dbReference type="NCBI Taxonomy" id="427369"/>
    <lineage>
        <taxon>Bacteria</taxon>
        <taxon>Bacillati</taxon>
        <taxon>Actinomycetota</taxon>
        <taxon>Actinomycetes</taxon>
        <taxon>Streptosporangiales</taxon>
        <taxon>Nocardiopsidaceae</taxon>
        <taxon>Streptomonospora</taxon>
    </lineage>
</organism>
<proteinExistence type="predicted"/>
<dbReference type="Proteomes" id="UP001499993">
    <property type="component" value="Unassembled WGS sequence"/>
</dbReference>
<keyword evidence="3" id="KW-1185">Reference proteome</keyword>
<feature type="domain" description="DUF397" evidence="1">
    <location>
        <begin position="7"/>
        <end position="26"/>
    </location>
</feature>
<reference evidence="3" key="1">
    <citation type="journal article" date="2019" name="Int. J. Syst. Evol. Microbiol.">
        <title>The Global Catalogue of Microorganisms (GCM) 10K type strain sequencing project: providing services to taxonomists for standard genome sequencing and annotation.</title>
        <authorList>
            <consortium name="The Broad Institute Genomics Platform"/>
            <consortium name="The Broad Institute Genome Sequencing Center for Infectious Disease"/>
            <person name="Wu L."/>
            <person name="Ma J."/>
        </authorList>
    </citation>
    <scope>NUCLEOTIDE SEQUENCE [LARGE SCALE GENOMIC DNA]</scope>
    <source>
        <strain evidence="3">JCM 18123</strain>
    </source>
</reference>
<gene>
    <name evidence="2" type="ORF">GCM10023224_00720</name>
</gene>
<comment type="caution">
    <text evidence="2">The sequence shown here is derived from an EMBL/GenBank/DDBJ whole genome shotgun (WGS) entry which is preliminary data.</text>
</comment>
<dbReference type="EMBL" id="BAABIK010000001">
    <property type="protein sequence ID" value="GAA4925928.1"/>
    <property type="molecule type" value="Genomic_DNA"/>
</dbReference>
<evidence type="ECO:0000313" key="2">
    <source>
        <dbReference type="EMBL" id="GAA4925928.1"/>
    </source>
</evidence>
<dbReference type="RefSeq" id="WP_344140279.1">
    <property type="nucleotide sequence ID" value="NZ_BAABIK010000001.1"/>
</dbReference>
<accession>A0ABP9G352</accession>
<sequence length="102" mass="11445">MRAIDGTWRKSSYSNSKGGNCVEMATAWRKSSYSNDTGGECVEMAVPWRKSSRSGATNECVEVRPGTPEVKVRDTQHRDHGHLAFPAAEWSAFLKDLKDRRL</sequence>
<feature type="domain" description="DUF397" evidence="1">
    <location>
        <begin position="47"/>
        <end position="98"/>
    </location>
</feature>